<name>A0A9E6PLR9_9PSED</name>
<evidence type="ECO:0000313" key="3">
    <source>
        <dbReference type="Proteomes" id="UP000634530"/>
    </source>
</evidence>
<evidence type="ECO:0000259" key="1">
    <source>
        <dbReference type="Pfam" id="PF20178"/>
    </source>
</evidence>
<reference evidence="2 3" key="2">
    <citation type="journal article" date="2021" name="Microorganisms">
        <title>The Ever-Expanding Pseudomonas Genus: Description of 43 New Species and Partition of the Pseudomonas putida Group.</title>
        <authorList>
            <person name="Girard L."/>
            <person name="Lood C."/>
            <person name="Hofte M."/>
            <person name="Vandamme P."/>
            <person name="Rokni-Zadeh H."/>
            <person name="van Noort V."/>
            <person name="Lavigne R."/>
            <person name="De Mot R."/>
        </authorList>
    </citation>
    <scope>NUCLEOTIDE SEQUENCE [LARGE SCALE GENOMIC DNA]</scope>
    <source>
        <strain evidence="2 3">RW8P3</strain>
    </source>
</reference>
<dbReference type="Pfam" id="PF20178">
    <property type="entry name" value="ToxA_N"/>
    <property type="match status" value="1"/>
</dbReference>
<gene>
    <name evidence="2" type="ORF">HU752_000615</name>
</gene>
<dbReference type="Proteomes" id="UP000634530">
    <property type="component" value="Chromosome"/>
</dbReference>
<organism evidence="2 3">
    <name type="scientific">Pseudomonas vanderleydeniana</name>
    <dbReference type="NCBI Taxonomy" id="2745495"/>
    <lineage>
        <taxon>Bacteria</taxon>
        <taxon>Pseudomonadati</taxon>
        <taxon>Pseudomonadota</taxon>
        <taxon>Gammaproteobacteria</taxon>
        <taxon>Pseudomonadales</taxon>
        <taxon>Pseudomonadaceae</taxon>
        <taxon>Pseudomonas</taxon>
    </lineage>
</organism>
<dbReference type="KEGG" id="pvw:HU752_000615"/>
<dbReference type="AlphaFoldDB" id="A0A9E6PLR9"/>
<dbReference type="EMBL" id="CP077093">
    <property type="protein sequence ID" value="QXI28495.1"/>
    <property type="molecule type" value="Genomic_DNA"/>
</dbReference>
<dbReference type="RefSeq" id="WP_186683718.1">
    <property type="nucleotide sequence ID" value="NZ_CP077093.1"/>
</dbReference>
<accession>A0A9E6PLR9</accession>
<reference evidence="2 3" key="1">
    <citation type="journal article" date="2020" name="Microorganisms">
        <title>Reliable Identification of Environmental Pseudomonas Isolates Using the rpoD Gene.</title>
        <authorList>
            <consortium name="The Broad Institute Genome Sequencing Platform"/>
            <person name="Girard L."/>
            <person name="Lood C."/>
            <person name="Rokni-Zadeh H."/>
            <person name="van Noort V."/>
            <person name="Lavigne R."/>
            <person name="De Mot R."/>
        </authorList>
    </citation>
    <scope>NUCLEOTIDE SEQUENCE [LARGE SCALE GENOMIC DNA]</scope>
    <source>
        <strain evidence="2 3">RW8P3</strain>
    </source>
</reference>
<protein>
    <recommendedName>
        <fullName evidence="1">Dermonecrotic toxin N-terminal domain-containing protein</fullName>
    </recommendedName>
</protein>
<proteinExistence type="predicted"/>
<evidence type="ECO:0000313" key="2">
    <source>
        <dbReference type="EMBL" id="QXI28495.1"/>
    </source>
</evidence>
<dbReference type="InterPro" id="IPR046673">
    <property type="entry name" value="ToxA_N"/>
</dbReference>
<keyword evidence="3" id="KW-1185">Reference proteome</keyword>
<sequence>MTAFTVTAAVSESDQAQQVFNLGDCLATRPSLESAAADLVQAMLDDPFPGFEKQLRNAAFINLTVSPSGDGPAAYQVIPLSQRLIDCWLGHAAPVHPQGSYLALDPGGKYPSMLGLRIDRVEQLISEWAPALLEAYKQSLVDFWSSPALSRQMLPQAWRSSSAQGVSPWQRLSDFIVAQLRKASTVLTGDELDTVEAVLDYPDSQTRRLTLGEDCTKACITLVDTGIRDPEPLFQQALALTRRVGEQQIVLLYTLLGGIKAFDSIDALETALGWTLSDSAPSLGDYSPDNHVFDALAAALLMRQLESIRAIRPGDYSDRVALDQRLHELTGPQALLGAFRSGHEAQLLKLHDLLPDWLRQASTVDRALYGRYVSRLSEVHRLREGEAFLDGIPRILEFAERALAKSLAKLNPKAEGVSVAHIRVTLTRVDNSPLEATDPGFIPFLDLRTASSTRNYTDMALENLEAFPLSAIPQIHYDKPAADGAPASAPEWMTYELLRAAVNDADIGGNYPALLKRNLQRYTVERARQKELFTLYMQVLLPMLALELRLTQRLTERARLYVGAVMGMDARVPVVSGLSIVVRPLALLAHPGAAADHVLNHFVIGPRMIDRGPQVLLRPGAEQPLLEFASLAHLLAAIQAEEALQQSILAGLDEHSRRIYDRGGFLEPHLTRVILSDWDLPEIPEPPTLDTTILSEPITEALFVASVEVLVRHAETISVSNAEARHKRLTDLGWALFGLLIPWAPTALAGLGLIVQLLPSLKALADHNTPSPWAAFADVLLNLAAVLVYHRRLWLGQSPVAGFADTLVKPAAGGSRGLLAYIWSRRGRGLTATERERLDQFRLAAKAPSDLLLIETGERRGLYQRGGLFYASIDGEWFHVLHTLDGLRIADAAHPARLGPWVTRSASGAWQLDRGPLLLGGAGELSVRGRKKLKSLEFQARQLLDSLSGRLAGGEKNLLTVHGPADIEDLLKQDAALFSDLSLKLQELTQGMAEYPEALLGKLDGAAQLLRAQGVRLRIQRVKLDPPSVMGVSYLKSQKQITIRPLGPRKDISGGKGRDFLQEYEIADLQRAPLWYAHFHYPSLDTAKASFTAAHLKTPGQRFQGIRFQMAQEQSGQRVDRIHRPRIDAKSADELFLSLTR</sequence>
<feature type="domain" description="Dermonecrotic toxin N-terminal" evidence="1">
    <location>
        <begin position="389"/>
        <end position="649"/>
    </location>
</feature>